<dbReference type="EMBL" id="OY660877">
    <property type="protein sequence ID" value="CAJ1072989.1"/>
    <property type="molecule type" value="Genomic_DNA"/>
</dbReference>
<proteinExistence type="predicted"/>
<keyword evidence="3" id="KW-1185">Reference proteome</keyword>
<feature type="compositionally biased region" description="Basic and acidic residues" evidence="1">
    <location>
        <begin position="95"/>
        <end position="104"/>
    </location>
</feature>
<accession>A0AAV1GIW8</accession>
<dbReference type="AlphaFoldDB" id="A0AAV1GIW8"/>
<name>A0AAV1GIW8_XYRNO</name>
<evidence type="ECO:0000256" key="1">
    <source>
        <dbReference type="SAM" id="MobiDB-lite"/>
    </source>
</evidence>
<evidence type="ECO:0000313" key="2">
    <source>
        <dbReference type="EMBL" id="CAJ1072989.1"/>
    </source>
</evidence>
<dbReference type="Proteomes" id="UP001178508">
    <property type="component" value="Chromosome 14"/>
</dbReference>
<protein>
    <submittedName>
        <fullName evidence="2">Uncharacterized protein</fullName>
    </submittedName>
</protein>
<reference evidence="2" key="1">
    <citation type="submission" date="2023-08" db="EMBL/GenBank/DDBJ databases">
        <authorList>
            <person name="Alioto T."/>
            <person name="Alioto T."/>
            <person name="Gomez Garrido J."/>
        </authorList>
    </citation>
    <scope>NUCLEOTIDE SEQUENCE</scope>
</reference>
<evidence type="ECO:0000313" key="3">
    <source>
        <dbReference type="Proteomes" id="UP001178508"/>
    </source>
</evidence>
<organism evidence="2 3">
    <name type="scientific">Xyrichtys novacula</name>
    <name type="common">Pearly razorfish</name>
    <name type="synonym">Hemipteronotus novacula</name>
    <dbReference type="NCBI Taxonomy" id="13765"/>
    <lineage>
        <taxon>Eukaryota</taxon>
        <taxon>Metazoa</taxon>
        <taxon>Chordata</taxon>
        <taxon>Craniata</taxon>
        <taxon>Vertebrata</taxon>
        <taxon>Euteleostomi</taxon>
        <taxon>Actinopterygii</taxon>
        <taxon>Neopterygii</taxon>
        <taxon>Teleostei</taxon>
        <taxon>Neoteleostei</taxon>
        <taxon>Acanthomorphata</taxon>
        <taxon>Eupercaria</taxon>
        <taxon>Labriformes</taxon>
        <taxon>Labridae</taxon>
        <taxon>Xyrichtys</taxon>
    </lineage>
</organism>
<feature type="region of interest" description="Disordered" evidence="1">
    <location>
        <begin position="85"/>
        <end position="119"/>
    </location>
</feature>
<sequence length="119" mass="13093">MWVGGETSAICTKLLEVASAFRVERARTSVPDPSASSPLSRFPVFVRGLSSDFHHQAELSIDAISRPTSSFICLARVAPAVEERSAALKTTKKKTGGDNRAGDKKRQRKRTHKDVFESY</sequence>
<gene>
    <name evidence="2" type="ORF">XNOV1_A015871</name>
</gene>